<feature type="signal peptide" evidence="1">
    <location>
        <begin position="1"/>
        <end position="20"/>
    </location>
</feature>
<evidence type="ECO:0000313" key="3">
    <source>
        <dbReference type="Proteomes" id="UP000242687"/>
    </source>
</evidence>
<feature type="chain" id="PRO_5014188847" description="DUF3997 domain-containing protein" evidence="1">
    <location>
        <begin position="21"/>
        <end position="140"/>
    </location>
</feature>
<dbReference type="OrthoDB" id="1077692at2"/>
<proteinExistence type="predicted"/>
<keyword evidence="1" id="KW-0732">Signal</keyword>
<comment type="caution">
    <text evidence="2">The sequence shown here is derived from an EMBL/GenBank/DDBJ whole genome shotgun (WGS) entry which is preliminary data.</text>
</comment>
<keyword evidence="3" id="KW-1185">Reference proteome</keyword>
<gene>
    <name evidence="2" type="ORF">CLV57_0411</name>
</gene>
<sequence>MKSKVKVALFLLVCIFECSGCFGLFDSGSDHIVGDYYTGWIDLHHTRNIYLSHKDSVSVEVVPAYIFAVGHNGQFIFAKQHPLTGTFPNENIDTSITNHYIIRRVSGQIIGPISEHDFEKFLNGIKLSKPLYDLKYPEYY</sequence>
<protein>
    <recommendedName>
        <fullName evidence="4">DUF3997 domain-containing protein</fullName>
    </recommendedName>
</protein>
<reference evidence="2 3" key="1">
    <citation type="submission" date="2017-11" db="EMBL/GenBank/DDBJ databases">
        <title>Genomic Encyclopedia of Archaeal and Bacterial Type Strains, Phase II (KMG-II): From Individual Species to Whole Genera.</title>
        <authorList>
            <person name="Goeker M."/>
        </authorList>
    </citation>
    <scope>NUCLEOTIDE SEQUENCE [LARGE SCALE GENOMIC DNA]</scope>
    <source>
        <strain evidence="2 3">DSM 28175</strain>
    </source>
</reference>
<dbReference type="EMBL" id="PGFJ01000001">
    <property type="protein sequence ID" value="PJJ83429.1"/>
    <property type="molecule type" value="Genomic_DNA"/>
</dbReference>
<evidence type="ECO:0000256" key="1">
    <source>
        <dbReference type="SAM" id="SignalP"/>
    </source>
</evidence>
<organism evidence="2 3">
    <name type="scientific">Mucilaginibacter auburnensis</name>
    <dbReference type="NCBI Taxonomy" id="1457233"/>
    <lineage>
        <taxon>Bacteria</taxon>
        <taxon>Pseudomonadati</taxon>
        <taxon>Bacteroidota</taxon>
        <taxon>Sphingobacteriia</taxon>
        <taxon>Sphingobacteriales</taxon>
        <taxon>Sphingobacteriaceae</taxon>
        <taxon>Mucilaginibacter</taxon>
    </lineage>
</organism>
<dbReference type="Proteomes" id="UP000242687">
    <property type="component" value="Unassembled WGS sequence"/>
</dbReference>
<name>A0A2H9VRK6_9SPHI</name>
<dbReference type="AlphaFoldDB" id="A0A2H9VRK6"/>
<accession>A0A2H9VRK6</accession>
<dbReference type="RefSeq" id="WP_100339690.1">
    <property type="nucleotide sequence ID" value="NZ_PGFJ01000001.1"/>
</dbReference>
<evidence type="ECO:0000313" key="2">
    <source>
        <dbReference type="EMBL" id="PJJ83429.1"/>
    </source>
</evidence>
<evidence type="ECO:0008006" key="4">
    <source>
        <dbReference type="Google" id="ProtNLM"/>
    </source>
</evidence>